<evidence type="ECO:0000256" key="6">
    <source>
        <dbReference type="ARBA" id="ARBA00023002"/>
    </source>
</evidence>
<evidence type="ECO:0000256" key="4">
    <source>
        <dbReference type="ARBA" id="ARBA00022723"/>
    </source>
</evidence>
<dbReference type="PANTHER" id="PTHR10173:SF52">
    <property type="entry name" value="METHIONINE-R-SULFOXIDE REDUCTASE B1"/>
    <property type="match status" value="1"/>
</dbReference>
<dbReference type="KEGG" id="mox:DAMO_2074"/>
<evidence type="ECO:0000256" key="5">
    <source>
        <dbReference type="ARBA" id="ARBA00022833"/>
    </source>
</evidence>
<dbReference type="GO" id="GO:0046872">
    <property type="term" value="F:metal ion binding"/>
    <property type="evidence" value="ECO:0007669"/>
    <property type="project" value="UniProtKB-KW"/>
</dbReference>
<keyword evidence="6 9" id="KW-0560">Oxidoreductase</keyword>
<evidence type="ECO:0000256" key="2">
    <source>
        <dbReference type="ARBA" id="ARBA00007174"/>
    </source>
</evidence>
<dbReference type="InterPro" id="IPR002579">
    <property type="entry name" value="Met_Sox_Rdtase_MsrB_dom"/>
</dbReference>
<evidence type="ECO:0000256" key="3">
    <source>
        <dbReference type="ARBA" id="ARBA00012499"/>
    </source>
</evidence>
<dbReference type="GO" id="GO:0006979">
    <property type="term" value="P:response to oxidative stress"/>
    <property type="evidence" value="ECO:0007669"/>
    <property type="project" value="InterPro"/>
</dbReference>
<sequence>MTANADCLSSETIRLLRAELAAISDTKLKVPNIFQDTNLPRKSVHSQLLDHLTQGDGTLSRRVKRGRMNMQDELLKTDEQWKARLTPEQFYVCRQQGTERPFSGEYYACQDNGIYQCVCCGNALFSSETKFDSGTGWPSFWAPLAPDQITTAEDTTLSMRRIEVRCSRCGAHLGHVFHDGPPPRDTPSLLHQFCRLEAGEGVGSR</sequence>
<dbReference type="NCBIfam" id="TIGR00357">
    <property type="entry name" value="peptide-methionine (R)-S-oxide reductase MsrB"/>
    <property type="match status" value="1"/>
</dbReference>
<accession>D5MH92</accession>
<dbReference type="GO" id="GO:0033743">
    <property type="term" value="F:peptide-methionine (R)-S-oxide reductase activity"/>
    <property type="evidence" value="ECO:0007669"/>
    <property type="project" value="UniProtKB-EC"/>
</dbReference>
<name>D5MH92_METO1</name>
<comment type="catalytic activity">
    <reaction evidence="7">
        <text>L-methionyl-[protein] + [thioredoxin]-disulfide + H2O = L-methionyl-(R)-S-oxide-[protein] + [thioredoxin]-dithiol</text>
        <dbReference type="Rhea" id="RHEA:24164"/>
        <dbReference type="Rhea" id="RHEA-COMP:10698"/>
        <dbReference type="Rhea" id="RHEA-COMP:10700"/>
        <dbReference type="Rhea" id="RHEA-COMP:12313"/>
        <dbReference type="Rhea" id="RHEA-COMP:12314"/>
        <dbReference type="ChEBI" id="CHEBI:15377"/>
        <dbReference type="ChEBI" id="CHEBI:16044"/>
        <dbReference type="ChEBI" id="CHEBI:29950"/>
        <dbReference type="ChEBI" id="CHEBI:45764"/>
        <dbReference type="ChEBI" id="CHEBI:50058"/>
        <dbReference type="EC" id="1.8.4.12"/>
    </reaction>
</comment>
<keyword evidence="5" id="KW-0862">Zinc</keyword>
<feature type="domain" description="MsrB" evidence="8">
    <location>
        <begin position="78"/>
        <end position="205"/>
    </location>
</feature>
<proteinExistence type="inferred from homology"/>
<dbReference type="HOGENOM" id="CLU_1335516_0_0_0"/>
<dbReference type="InterPro" id="IPR028427">
    <property type="entry name" value="Met_Sox_Rdtase_MsrB"/>
</dbReference>
<dbReference type="eggNOG" id="COG0229">
    <property type="taxonomic scope" value="Bacteria"/>
</dbReference>
<dbReference type="STRING" id="671143.DAMO_2074"/>
<dbReference type="EMBL" id="FP565575">
    <property type="protein sequence ID" value="CBE69124.1"/>
    <property type="molecule type" value="Genomic_DNA"/>
</dbReference>
<comment type="cofactor">
    <cofactor evidence="1">
        <name>Zn(2+)</name>
        <dbReference type="ChEBI" id="CHEBI:29105"/>
    </cofactor>
</comment>
<dbReference type="PROSITE" id="PS51790">
    <property type="entry name" value="MSRB"/>
    <property type="match status" value="1"/>
</dbReference>
<dbReference type="PANTHER" id="PTHR10173">
    <property type="entry name" value="METHIONINE SULFOXIDE REDUCTASE"/>
    <property type="match status" value="1"/>
</dbReference>
<evidence type="ECO:0000313" key="9">
    <source>
        <dbReference type="EMBL" id="CBE69124.1"/>
    </source>
</evidence>
<keyword evidence="4" id="KW-0479">Metal-binding</keyword>
<evidence type="ECO:0000259" key="8">
    <source>
        <dbReference type="PROSITE" id="PS51790"/>
    </source>
</evidence>
<dbReference type="SUPFAM" id="SSF51316">
    <property type="entry name" value="Mss4-like"/>
    <property type="match status" value="1"/>
</dbReference>
<reference evidence="9 10" key="1">
    <citation type="journal article" date="2010" name="Nature">
        <title>Nitrite-driven anaerobic methane oxidation by oxygenic bacteria.</title>
        <authorList>
            <person name="Ettwig K.F."/>
            <person name="Butler M.K."/>
            <person name="Le Paslier D."/>
            <person name="Pelletier E."/>
            <person name="Mangenot S."/>
            <person name="Kuypers M.M.M."/>
            <person name="Schreiber F."/>
            <person name="Dutilh B.E."/>
            <person name="Zedelius J."/>
            <person name="de Beer D."/>
            <person name="Gloerich J."/>
            <person name="Wessels H.J.C.T."/>
            <person name="van Allen T."/>
            <person name="Luesken F."/>
            <person name="Wu M."/>
            <person name="van de Pas-Schoonen K.T."/>
            <person name="Op den Camp H.J.M."/>
            <person name="Janssen-Megens E.M."/>
            <person name="Francoijs K-J."/>
            <person name="Stunnenberg H."/>
            <person name="Weissenbach J."/>
            <person name="Jetten M.S.M."/>
            <person name="Strous M."/>
        </authorList>
    </citation>
    <scope>NUCLEOTIDE SEQUENCE [LARGE SCALE GENOMIC DNA]</scope>
</reference>
<dbReference type="Proteomes" id="UP000006898">
    <property type="component" value="Chromosome"/>
</dbReference>
<evidence type="ECO:0000256" key="7">
    <source>
        <dbReference type="ARBA" id="ARBA00048488"/>
    </source>
</evidence>
<dbReference type="EC" id="1.8.4.12" evidence="3"/>
<dbReference type="Gene3D" id="2.170.150.20">
    <property type="entry name" value="Peptide methionine sulfoxide reductase"/>
    <property type="match status" value="1"/>
</dbReference>
<organism evidence="9 10">
    <name type="scientific">Methylomirabilis oxygeniifera</name>
    <dbReference type="NCBI Taxonomy" id="671143"/>
    <lineage>
        <taxon>Bacteria</taxon>
        <taxon>Candidatus Methylomirabilota</taxon>
        <taxon>Candidatus Methylomirabilia</taxon>
        <taxon>Candidatus Methylomirabilales</taxon>
        <taxon>Candidatus Methylomirabilaceae</taxon>
        <taxon>Candidatus Methylomirabilis</taxon>
    </lineage>
</organism>
<protein>
    <recommendedName>
        <fullName evidence="3">peptide-methionine (R)-S-oxide reductase</fullName>
        <ecNumber evidence="3">1.8.4.12</ecNumber>
    </recommendedName>
</protein>
<dbReference type="AlphaFoldDB" id="D5MH92"/>
<dbReference type="GO" id="GO:0005737">
    <property type="term" value="C:cytoplasm"/>
    <property type="evidence" value="ECO:0007669"/>
    <property type="project" value="TreeGrafter"/>
</dbReference>
<dbReference type="FunFam" id="2.170.150.20:FF:000001">
    <property type="entry name" value="Peptide methionine sulfoxide reductase MsrB"/>
    <property type="match status" value="1"/>
</dbReference>
<dbReference type="GO" id="GO:0030091">
    <property type="term" value="P:protein repair"/>
    <property type="evidence" value="ECO:0007669"/>
    <property type="project" value="InterPro"/>
</dbReference>
<evidence type="ECO:0000256" key="1">
    <source>
        <dbReference type="ARBA" id="ARBA00001947"/>
    </source>
</evidence>
<dbReference type="Pfam" id="PF01641">
    <property type="entry name" value="SelR"/>
    <property type="match status" value="1"/>
</dbReference>
<evidence type="ECO:0000313" key="10">
    <source>
        <dbReference type="Proteomes" id="UP000006898"/>
    </source>
</evidence>
<gene>
    <name evidence="9" type="ORF">DAMO_2074</name>
</gene>
<dbReference type="InterPro" id="IPR011057">
    <property type="entry name" value="Mss4-like_sf"/>
</dbReference>
<comment type="similarity">
    <text evidence="2">Belongs to the MsrB Met sulfoxide reductase family.</text>
</comment>